<dbReference type="Gene3D" id="1.10.287.3610">
    <property type="match status" value="1"/>
</dbReference>
<gene>
    <name evidence="16" type="ORF">H8792_009110</name>
</gene>
<keyword evidence="9" id="KW-0067">ATP-binding</keyword>
<feature type="transmembrane region" description="Helical" evidence="15">
    <location>
        <begin position="27"/>
        <end position="43"/>
    </location>
</feature>
<dbReference type="InterPro" id="IPR000829">
    <property type="entry name" value="DAGK"/>
</dbReference>
<keyword evidence="3" id="KW-1003">Cell membrane</keyword>
<evidence type="ECO:0000256" key="9">
    <source>
        <dbReference type="ARBA" id="ARBA00022840"/>
    </source>
</evidence>
<evidence type="ECO:0000256" key="2">
    <source>
        <dbReference type="ARBA" id="ARBA00005967"/>
    </source>
</evidence>
<evidence type="ECO:0000256" key="4">
    <source>
        <dbReference type="ARBA" id="ARBA00022516"/>
    </source>
</evidence>
<keyword evidence="8 16" id="KW-0418">Kinase</keyword>
<proteinExistence type="inferred from homology"/>
<evidence type="ECO:0000256" key="6">
    <source>
        <dbReference type="ARBA" id="ARBA00022692"/>
    </source>
</evidence>
<sequence>MKNQNFANRLSFALNGIKHAFKNESSFRAQLLLAVIAIVYFYWLGVTMVWWTILIMIIALILAMELLNTSIEALADHLHPEVHPTIKIVKDLAAGAVLILSVAAVIFAVLTSINFWH</sequence>
<accession>A0ABS0BXI3</accession>
<evidence type="ECO:0000256" key="1">
    <source>
        <dbReference type="ARBA" id="ARBA00004651"/>
    </source>
</evidence>
<dbReference type="RefSeq" id="WP_185978645.1">
    <property type="nucleotide sequence ID" value="NZ_JACBGI020000019.1"/>
</dbReference>
<evidence type="ECO:0000256" key="5">
    <source>
        <dbReference type="ARBA" id="ARBA00022679"/>
    </source>
</evidence>
<dbReference type="EMBL" id="JACBGI020000019">
    <property type="protein sequence ID" value="MBF6058500.1"/>
    <property type="molecule type" value="Genomic_DNA"/>
</dbReference>
<comment type="similarity">
    <text evidence="2">Belongs to the bacterial diacylglycerol kinase family.</text>
</comment>
<name>A0ABS0BXI3_9GAMM</name>
<feature type="transmembrane region" description="Helical" evidence="15">
    <location>
        <begin position="92"/>
        <end position="116"/>
    </location>
</feature>
<evidence type="ECO:0000256" key="8">
    <source>
        <dbReference type="ARBA" id="ARBA00022777"/>
    </source>
</evidence>
<reference evidence="16 17" key="1">
    <citation type="submission" date="2020-11" db="EMBL/GenBank/DDBJ databases">
        <title>Sulfur oxidizing isolate from Hospital Hole Sinkhole.</title>
        <authorList>
            <person name="Scott K.M."/>
        </authorList>
    </citation>
    <scope>NUCLEOTIDE SEQUENCE [LARGE SCALE GENOMIC DNA]</scope>
    <source>
        <strain evidence="16 17">HH1</strain>
    </source>
</reference>
<protein>
    <submittedName>
        <fullName evidence="16">Diacylglycerol kinase</fullName>
    </submittedName>
</protein>
<dbReference type="InterPro" id="IPR036945">
    <property type="entry name" value="DAGK_sf"/>
</dbReference>
<dbReference type="CDD" id="cd14263">
    <property type="entry name" value="DAGK_IM_like"/>
    <property type="match status" value="1"/>
</dbReference>
<comment type="caution">
    <text evidence="16">The sequence shown here is derived from an EMBL/GenBank/DDBJ whole genome shotgun (WGS) entry which is preliminary data.</text>
</comment>
<dbReference type="PANTHER" id="PTHR34299:SF1">
    <property type="entry name" value="DIACYLGLYCEROL KINASE"/>
    <property type="match status" value="1"/>
</dbReference>
<evidence type="ECO:0000256" key="12">
    <source>
        <dbReference type="ARBA" id="ARBA00023136"/>
    </source>
</evidence>
<evidence type="ECO:0000256" key="15">
    <source>
        <dbReference type="SAM" id="Phobius"/>
    </source>
</evidence>
<keyword evidence="17" id="KW-1185">Reference proteome</keyword>
<dbReference type="Pfam" id="PF01219">
    <property type="entry name" value="DAGK_prokar"/>
    <property type="match status" value="1"/>
</dbReference>
<evidence type="ECO:0000256" key="3">
    <source>
        <dbReference type="ARBA" id="ARBA00022475"/>
    </source>
</evidence>
<keyword evidence="13" id="KW-0594">Phospholipid biosynthesis</keyword>
<keyword evidence="4" id="KW-0444">Lipid biosynthesis</keyword>
<dbReference type="GO" id="GO:0016301">
    <property type="term" value="F:kinase activity"/>
    <property type="evidence" value="ECO:0007669"/>
    <property type="project" value="UniProtKB-KW"/>
</dbReference>
<evidence type="ECO:0000313" key="16">
    <source>
        <dbReference type="EMBL" id="MBF6058500.1"/>
    </source>
</evidence>
<dbReference type="PANTHER" id="PTHR34299">
    <property type="entry name" value="DIACYLGLYCEROL KINASE"/>
    <property type="match status" value="1"/>
</dbReference>
<organism evidence="16 17">
    <name type="scientific">Thiomicrorhabdus heinhorstiae</name>
    <dbReference type="NCBI Taxonomy" id="2748010"/>
    <lineage>
        <taxon>Bacteria</taxon>
        <taxon>Pseudomonadati</taxon>
        <taxon>Pseudomonadota</taxon>
        <taxon>Gammaproteobacteria</taxon>
        <taxon>Thiotrichales</taxon>
        <taxon>Piscirickettsiaceae</taxon>
        <taxon>Thiomicrorhabdus</taxon>
    </lineage>
</organism>
<evidence type="ECO:0000313" key="17">
    <source>
        <dbReference type="Proteomes" id="UP001193680"/>
    </source>
</evidence>
<evidence type="ECO:0000256" key="13">
    <source>
        <dbReference type="ARBA" id="ARBA00023209"/>
    </source>
</evidence>
<evidence type="ECO:0000256" key="11">
    <source>
        <dbReference type="ARBA" id="ARBA00023098"/>
    </source>
</evidence>
<comment type="subcellular location">
    <subcellularLocation>
        <location evidence="1">Cell membrane</location>
        <topology evidence="1">Multi-pass membrane protein</topology>
    </subcellularLocation>
</comment>
<keyword evidence="12 15" id="KW-0472">Membrane</keyword>
<evidence type="ECO:0000256" key="14">
    <source>
        <dbReference type="ARBA" id="ARBA00023264"/>
    </source>
</evidence>
<dbReference type="Proteomes" id="UP001193680">
    <property type="component" value="Unassembled WGS sequence"/>
</dbReference>
<keyword evidence="10 15" id="KW-1133">Transmembrane helix</keyword>
<keyword evidence="7" id="KW-0547">Nucleotide-binding</keyword>
<keyword evidence="11" id="KW-0443">Lipid metabolism</keyword>
<keyword evidence="6 15" id="KW-0812">Transmembrane</keyword>
<evidence type="ECO:0000256" key="10">
    <source>
        <dbReference type="ARBA" id="ARBA00022989"/>
    </source>
</evidence>
<keyword evidence="5" id="KW-0808">Transferase</keyword>
<keyword evidence="14" id="KW-1208">Phospholipid metabolism</keyword>
<evidence type="ECO:0000256" key="7">
    <source>
        <dbReference type="ARBA" id="ARBA00022741"/>
    </source>
</evidence>